<dbReference type="SUPFAM" id="SSF51735">
    <property type="entry name" value="NAD(P)-binding Rossmann-fold domains"/>
    <property type="match status" value="1"/>
</dbReference>
<protein>
    <submittedName>
        <fullName evidence="8">D-2-hydroxyacid dehydrogenase</fullName>
    </submittedName>
</protein>
<dbReference type="EMBL" id="JAYKBW010000009">
    <property type="protein sequence ID" value="MEB3075440.1"/>
    <property type="molecule type" value="Genomic_DNA"/>
</dbReference>
<proteinExistence type="inferred from homology"/>
<dbReference type="PANTHER" id="PTHR42789:SF1">
    <property type="entry name" value="D-ISOMER SPECIFIC 2-HYDROXYACID DEHYDROGENASE FAMILY PROTEIN (AFU_ORTHOLOGUE AFUA_6G10090)"/>
    <property type="match status" value="1"/>
</dbReference>
<evidence type="ECO:0000313" key="9">
    <source>
        <dbReference type="Proteomes" id="UP001311730"/>
    </source>
</evidence>
<dbReference type="InterPro" id="IPR006140">
    <property type="entry name" value="D-isomer_DH_NAD-bd"/>
</dbReference>
<sequence length="318" mass="34378">MKILANDGISEKAIKTLDAAGFKVLTTKVAQNQLANFINEEQVEILLVRSATQAKKDLIDACPSLKLIGRGGVGMDNIDVTYAREKGIKVINTPNASSHSVAELTFAHLFSGVRFLYDANRNMPLDGDSRFEALKKDYAKGRELKGKTLGIIGLGRIGKAVATIALGLGMKVIAHDPLQSEATITLSFFDGRSLDFTIQTISKEALLKEADFVTLHIPAQQEVVIGEKEFQLMKDGVGIINVARGGVIDEEAILHALEHEKVAFAGLDVFKGEPTPSIRILMHPRVSLSPHIGAATLEAQERVGDELATQIIEAFGKI</sequence>
<evidence type="ECO:0000259" key="6">
    <source>
        <dbReference type="Pfam" id="PF00389"/>
    </source>
</evidence>
<dbReference type="RefSeq" id="WP_323983624.1">
    <property type="nucleotide sequence ID" value="NZ_JAYKBW010000009.1"/>
</dbReference>
<evidence type="ECO:0000256" key="2">
    <source>
        <dbReference type="ARBA" id="ARBA00022605"/>
    </source>
</evidence>
<reference evidence="8 9" key="1">
    <citation type="submission" date="2023-12" db="EMBL/GenBank/DDBJ databases">
        <title>Genomic sequences of Capnocytophaga and Parvimonas strains.</title>
        <authorList>
            <person name="Watt R.M."/>
            <person name="Wang M."/>
            <person name="Yang T."/>
            <person name="Tong W.M."/>
        </authorList>
    </citation>
    <scope>NUCLEOTIDE SEQUENCE [LARGE SCALE GENOMIC DNA]</scope>
    <source>
        <strain evidence="8 9">CCUG 13096</strain>
    </source>
</reference>
<keyword evidence="3 5" id="KW-0560">Oxidoreductase</keyword>
<name>A0ABU5Z8Z4_9FLAO</name>
<evidence type="ECO:0000313" key="8">
    <source>
        <dbReference type="EMBL" id="MEB3075440.1"/>
    </source>
</evidence>
<evidence type="ECO:0000256" key="1">
    <source>
        <dbReference type="ARBA" id="ARBA00005854"/>
    </source>
</evidence>
<organism evidence="8 9">
    <name type="scientific">Capnocytophaga gingivalis</name>
    <dbReference type="NCBI Taxonomy" id="1017"/>
    <lineage>
        <taxon>Bacteria</taxon>
        <taxon>Pseudomonadati</taxon>
        <taxon>Bacteroidota</taxon>
        <taxon>Flavobacteriia</taxon>
        <taxon>Flavobacteriales</taxon>
        <taxon>Flavobacteriaceae</taxon>
        <taxon>Capnocytophaga</taxon>
    </lineage>
</organism>
<dbReference type="CDD" id="cd05303">
    <property type="entry name" value="PGDH_2"/>
    <property type="match status" value="1"/>
</dbReference>
<feature type="domain" description="D-isomer specific 2-hydroxyacid dehydrogenase catalytic" evidence="6">
    <location>
        <begin position="7"/>
        <end position="315"/>
    </location>
</feature>
<evidence type="ECO:0000259" key="7">
    <source>
        <dbReference type="Pfam" id="PF02826"/>
    </source>
</evidence>
<gene>
    <name evidence="8" type="ORF">VJJ08_09040</name>
</gene>
<dbReference type="PROSITE" id="PS00065">
    <property type="entry name" value="D_2_HYDROXYACID_DH_1"/>
    <property type="match status" value="1"/>
</dbReference>
<dbReference type="SUPFAM" id="SSF52283">
    <property type="entry name" value="Formate/glycerate dehydrogenase catalytic domain-like"/>
    <property type="match status" value="1"/>
</dbReference>
<dbReference type="InterPro" id="IPR006139">
    <property type="entry name" value="D-isomer_2_OHA_DH_cat_dom"/>
</dbReference>
<keyword evidence="9" id="KW-1185">Reference proteome</keyword>
<dbReference type="Proteomes" id="UP001311730">
    <property type="component" value="Unassembled WGS sequence"/>
</dbReference>
<dbReference type="Pfam" id="PF00389">
    <property type="entry name" value="2-Hacid_dh"/>
    <property type="match status" value="1"/>
</dbReference>
<comment type="similarity">
    <text evidence="1 5">Belongs to the D-isomer specific 2-hydroxyacid dehydrogenase family.</text>
</comment>
<evidence type="ECO:0000256" key="4">
    <source>
        <dbReference type="ARBA" id="ARBA00023027"/>
    </source>
</evidence>
<keyword evidence="4" id="KW-0520">NAD</keyword>
<dbReference type="InterPro" id="IPR050857">
    <property type="entry name" value="D-2-hydroxyacid_DH"/>
</dbReference>
<dbReference type="InterPro" id="IPR029752">
    <property type="entry name" value="D-isomer_DH_CS1"/>
</dbReference>
<comment type="caution">
    <text evidence="8">The sequence shown here is derived from an EMBL/GenBank/DDBJ whole genome shotgun (WGS) entry which is preliminary data.</text>
</comment>
<dbReference type="Pfam" id="PF02826">
    <property type="entry name" value="2-Hacid_dh_C"/>
    <property type="match status" value="1"/>
</dbReference>
<accession>A0ABU5Z8Z4</accession>
<feature type="domain" description="D-isomer specific 2-hydroxyacid dehydrogenase NAD-binding" evidence="7">
    <location>
        <begin position="108"/>
        <end position="293"/>
    </location>
</feature>
<evidence type="ECO:0000256" key="5">
    <source>
        <dbReference type="RuleBase" id="RU003719"/>
    </source>
</evidence>
<dbReference type="Gene3D" id="3.40.50.720">
    <property type="entry name" value="NAD(P)-binding Rossmann-like Domain"/>
    <property type="match status" value="2"/>
</dbReference>
<dbReference type="InterPro" id="IPR036291">
    <property type="entry name" value="NAD(P)-bd_dom_sf"/>
</dbReference>
<dbReference type="PANTHER" id="PTHR42789">
    <property type="entry name" value="D-ISOMER SPECIFIC 2-HYDROXYACID DEHYDROGENASE FAMILY PROTEIN (AFU_ORTHOLOGUE AFUA_6G10090)"/>
    <property type="match status" value="1"/>
</dbReference>
<keyword evidence="2" id="KW-0028">Amino-acid biosynthesis</keyword>
<evidence type="ECO:0000256" key="3">
    <source>
        <dbReference type="ARBA" id="ARBA00023002"/>
    </source>
</evidence>